<gene>
    <name evidence="5" type="primary">hrcA</name>
    <name evidence="7" type="ORF">IV40_GL000185</name>
</gene>
<accession>A0A0R2FZC0</accession>
<dbReference type="Proteomes" id="UP000051645">
    <property type="component" value="Unassembled WGS sequence"/>
</dbReference>
<keyword evidence="2 5" id="KW-0805">Transcription regulation</keyword>
<dbReference type="PANTHER" id="PTHR34824">
    <property type="entry name" value="HEAT-INDUCIBLE TRANSCRIPTION REPRESSOR HRCA"/>
    <property type="match status" value="1"/>
</dbReference>
<dbReference type="SUPFAM" id="SSF55781">
    <property type="entry name" value="GAF domain-like"/>
    <property type="match status" value="1"/>
</dbReference>
<evidence type="ECO:0000256" key="4">
    <source>
        <dbReference type="ARBA" id="ARBA00023163"/>
    </source>
</evidence>
<keyword evidence="4 5" id="KW-0804">Transcription</keyword>
<comment type="caution">
    <text evidence="7">The sequence shown here is derived from an EMBL/GenBank/DDBJ whole genome shotgun (WGS) entry which is preliminary data.</text>
</comment>
<dbReference type="InterPro" id="IPR021153">
    <property type="entry name" value="HrcA_C"/>
</dbReference>
<reference evidence="7 8" key="1">
    <citation type="journal article" date="2015" name="Genome Announc.">
        <title>Expanding the biotechnology potential of lactobacilli through comparative genomics of 213 strains and associated genera.</title>
        <authorList>
            <person name="Sun Z."/>
            <person name="Harris H.M."/>
            <person name="McCann A."/>
            <person name="Guo C."/>
            <person name="Argimon S."/>
            <person name="Zhang W."/>
            <person name="Yang X."/>
            <person name="Jeffery I.B."/>
            <person name="Cooney J.C."/>
            <person name="Kagawa T.F."/>
            <person name="Liu W."/>
            <person name="Song Y."/>
            <person name="Salvetti E."/>
            <person name="Wrobel A."/>
            <person name="Rasinkangas P."/>
            <person name="Parkhill J."/>
            <person name="Rea M.C."/>
            <person name="O'Sullivan O."/>
            <person name="Ritari J."/>
            <person name="Douillard F.P."/>
            <person name="Paul Ross R."/>
            <person name="Yang R."/>
            <person name="Briner A.E."/>
            <person name="Felis G.E."/>
            <person name="de Vos W.M."/>
            <person name="Barrangou R."/>
            <person name="Klaenhammer T.R."/>
            <person name="Caufield P.W."/>
            <person name="Cui Y."/>
            <person name="Zhang H."/>
            <person name="O'Toole P.W."/>
        </authorList>
    </citation>
    <scope>NUCLEOTIDE SEQUENCE [LARGE SCALE GENOMIC DNA]</scope>
    <source>
        <strain evidence="7 8">DSM 13344</strain>
    </source>
</reference>
<dbReference type="HAMAP" id="MF_00081">
    <property type="entry name" value="HrcA"/>
    <property type="match status" value="1"/>
</dbReference>
<dbReference type="Gene3D" id="1.10.10.10">
    <property type="entry name" value="Winged helix-like DNA-binding domain superfamily/Winged helix DNA-binding domain"/>
    <property type="match status" value="1"/>
</dbReference>
<evidence type="ECO:0000313" key="7">
    <source>
        <dbReference type="EMBL" id="KRN33873.1"/>
    </source>
</evidence>
<dbReference type="PATRIC" id="fig|81857.4.peg.185"/>
<dbReference type="PANTHER" id="PTHR34824:SF1">
    <property type="entry name" value="HEAT-INDUCIBLE TRANSCRIPTION REPRESSOR HRCA"/>
    <property type="match status" value="1"/>
</dbReference>
<dbReference type="SUPFAM" id="SSF46785">
    <property type="entry name" value="Winged helix' DNA-binding domain"/>
    <property type="match status" value="1"/>
</dbReference>
<comment type="similarity">
    <text evidence="5">Belongs to the HrcA family.</text>
</comment>
<dbReference type="InterPro" id="IPR029016">
    <property type="entry name" value="GAF-like_dom_sf"/>
</dbReference>
<dbReference type="PIRSF" id="PIRSF005485">
    <property type="entry name" value="HrcA"/>
    <property type="match status" value="1"/>
</dbReference>
<dbReference type="Pfam" id="PF01628">
    <property type="entry name" value="HrcA"/>
    <property type="match status" value="1"/>
</dbReference>
<dbReference type="AlphaFoldDB" id="A0A0R2FZC0"/>
<dbReference type="InterPro" id="IPR036388">
    <property type="entry name" value="WH-like_DNA-bd_sf"/>
</dbReference>
<proteinExistence type="inferred from homology"/>
<dbReference type="OrthoDB" id="9783139at2"/>
<dbReference type="GO" id="GO:0045892">
    <property type="term" value="P:negative regulation of DNA-templated transcription"/>
    <property type="evidence" value="ECO:0007669"/>
    <property type="project" value="UniProtKB-UniRule"/>
</dbReference>
<dbReference type="InterPro" id="IPR036390">
    <property type="entry name" value="WH_DNA-bd_sf"/>
</dbReference>
<comment type="function">
    <text evidence="5">Negative regulator of class I heat shock genes (grpE-dnaK-dnaJ and groELS operons). Prevents heat-shock induction of these operons.</text>
</comment>
<feature type="domain" description="Heat-inducible transcription repressor HrcA C-terminal" evidence="6">
    <location>
        <begin position="104"/>
        <end position="330"/>
    </location>
</feature>
<dbReference type="STRING" id="81857.IV38_GL000483"/>
<dbReference type="InterPro" id="IPR023120">
    <property type="entry name" value="WHTH_transcript_rep_HrcA_IDD"/>
</dbReference>
<keyword evidence="3 5" id="KW-0346">Stress response</keyword>
<protein>
    <recommendedName>
        <fullName evidence="5">Heat-inducible transcription repressor HrcA</fullName>
    </recommendedName>
</protein>
<dbReference type="InterPro" id="IPR002571">
    <property type="entry name" value="HrcA"/>
</dbReference>
<organism evidence="7 8">
    <name type="scientific">Lactobacillus selangorensis</name>
    <dbReference type="NCBI Taxonomy" id="81857"/>
    <lineage>
        <taxon>Bacteria</taxon>
        <taxon>Bacillati</taxon>
        <taxon>Bacillota</taxon>
        <taxon>Bacilli</taxon>
        <taxon>Lactobacillales</taxon>
        <taxon>Lactobacillaceae</taxon>
        <taxon>Lactobacillus</taxon>
    </lineage>
</organism>
<keyword evidence="1 5" id="KW-0678">Repressor</keyword>
<evidence type="ECO:0000259" key="6">
    <source>
        <dbReference type="Pfam" id="PF01628"/>
    </source>
</evidence>
<keyword evidence="8" id="KW-1185">Reference proteome</keyword>
<dbReference type="NCBIfam" id="TIGR00331">
    <property type="entry name" value="hrcA"/>
    <property type="match status" value="1"/>
</dbReference>
<evidence type="ECO:0000256" key="2">
    <source>
        <dbReference type="ARBA" id="ARBA00023015"/>
    </source>
</evidence>
<dbReference type="GO" id="GO:0003677">
    <property type="term" value="F:DNA binding"/>
    <property type="evidence" value="ECO:0007669"/>
    <property type="project" value="InterPro"/>
</dbReference>
<dbReference type="EMBL" id="JQAZ01000001">
    <property type="protein sequence ID" value="KRN33873.1"/>
    <property type="molecule type" value="Genomic_DNA"/>
</dbReference>
<evidence type="ECO:0000256" key="1">
    <source>
        <dbReference type="ARBA" id="ARBA00022491"/>
    </source>
</evidence>
<sequence>MLTKRQLLILKEIIRLFADTGQPIGSKTLMKALPIHVSSATIRNDMAVLEEEGYIEKMHSSSGRIPSMKGYRFYLDHLVEPTAATPRDYEVIQKSFQQHYHKLDEIVDQSAKILSDLTSYTAITLGPEVKDTTLTGFRLVPLGDYRVMAILVTSAGTVESQVFSIPQSLTSEELEKAIRIVNDNLVGLPLTEVASRLKDGVPQVLMQYMTSPSGFLDIFEDVLKQAAQEHYYVGGRLNLLNYLADKKDEDIDQLKSVYEMIDQSDSLANLLNVSTQDQLPNSSIRVRLGDEMSDSLKNFSLITANYDLGEHGQGMVALLGPTSMPYSRMIGLLDVFREELAKRLTDYYFHYPNH</sequence>
<evidence type="ECO:0000256" key="3">
    <source>
        <dbReference type="ARBA" id="ARBA00023016"/>
    </source>
</evidence>
<dbReference type="Gene3D" id="3.30.450.40">
    <property type="match status" value="1"/>
</dbReference>
<name>A0A0R2FZC0_9LACO</name>
<dbReference type="Gene3D" id="3.30.390.60">
    <property type="entry name" value="Heat-inducible transcription repressor hrca homolog, domain 3"/>
    <property type="match status" value="1"/>
</dbReference>
<evidence type="ECO:0000256" key="5">
    <source>
        <dbReference type="HAMAP-Rule" id="MF_00081"/>
    </source>
</evidence>
<dbReference type="RefSeq" id="WP_057768489.1">
    <property type="nucleotide sequence ID" value="NZ_JQAT01000001.1"/>
</dbReference>
<evidence type="ECO:0000313" key="8">
    <source>
        <dbReference type="Proteomes" id="UP000051645"/>
    </source>
</evidence>